<dbReference type="InterPro" id="IPR004570">
    <property type="entry name" value="Phosphatidylglycerol_P_synth"/>
</dbReference>
<accession>A0A381QZ81</accession>
<sequence>MNTKPSAYMWLTSANALSASRIVMAPFAAACIYSESWLPAGLVFIAAVLSDLIDGPLARRRGEVTRLGAIVDHGADAFFVIVILAVLAAKGFFTALLPCMVGVAFLQYVIGSGAHKKHPLKASQLGRYNGILYFVIAGIPIVRNALGLSWMPLWVASYGAWLLIASTVVSIASRSRSS</sequence>
<dbReference type="GO" id="GO:0016020">
    <property type="term" value="C:membrane"/>
    <property type="evidence" value="ECO:0007669"/>
    <property type="project" value="UniProtKB-SubCell"/>
</dbReference>
<dbReference type="Pfam" id="PF01066">
    <property type="entry name" value="CDP-OH_P_transf"/>
    <property type="match status" value="1"/>
</dbReference>
<feature type="transmembrane region" description="Helical" evidence="11">
    <location>
        <begin position="156"/>
        <end position="173"/>
    </location>
</feature>
<keyword evidence="4" id="KW-0808">Transferase</keyword>
<keyword evidence="5 11" id="KW-0812">Transmembrane</keyword>
<dbReference type="InterPro" id="IPR048254">
    <property type="entry name" value="CDP_ALCOHOL_P_TRANSF_CS"/>
</dbReference>
<dbReference type="Gene3D" id="1.20.120.1760">
    <property type="match status" value="1"/>
</dbReference>
<reference evidence="12" key="1">
    <citation type="submission" date="2018-05" db="EMBL/GenBank/DDBJ databases">
        <authorList>
            <person name="Lanie J.A."/>
            <person name="Ng W.-L."/>
            <person name="Kazmierczak K.M."/>
            <person name="Andrzejewski T.M."/>
            <person name="Davidsen T.M."/>
            <person name="Wayne K.J."/>
            <person name="Tettelin H."/>
            <person name="Glass J.I."/>
            <person name="Rusch D."/>
            <person name="Podicherti R."/>
            <person name="Tsui H.-C.T."/>
            <person name="Winkler M.E."/>
        </authorList>
    </citation>
    <scope>NUCLEOTIDE SEQUENCE</scope>
</reference>
<keyword evidence="3" id="KW-0444">Lipid biosynthesis</keyword>
<dbReference type="EMBL" id="UINC01001594">
    <property type="protein sequence ID" value="SUZ84470.1"/>
    <property type="molecule type" value="Genomic_DNA"/>
</dbReference>
<dbReference type="PANTHER" id="PTHR14269">
    <property type="entry name" value="CDP-DIACYLGLYCEROL--GLYCEROL-3-PHOSPHATE 3-PHOSPHATIDYLTRANSFERASE-RELATED"/>
    <property type="match status" value="1"/>
</dbReference>
<dbReference type="PIRSF" id="PIRSF000847">
    <property type="entry name" value="Phos_ph_gly_syn"/>
    <property type="match status" value="1"/>
</dbReference>
<evidence type="ECO:0000256" key="5">
    <source>
        <dbReference type="ARBA" id="ARBA00022692"/>
    </source>
</evidence>
<dbReference type="GO" id="GO:0008444">
    <property type="term" value="F:CDP-diacylglycerol-glycerol-3-phosphate 3-phosphatidyltransferase activity"/>
    <property type="evidence" value="ECO:0007669"/>
    <property type="project" value="InterPro"/>
</dbReference>
<evidence type="ECO:0000256" key="9">
    <source>
        <dbReference type="ARBA" id="ARBA00023209"/>
    </source>
</evidence>
<evidence type="ECO:0000256" key="2">
    <source>
        <dbReference type="ARBA" id="ARBA00010441"/>
    </source>
</evidence>
<evidence type="ECO:0000256" key="11">
    <source>
        <dbReference type="SAM" id="Phobius"/>
    </source>
</evidence>
<organism evidence="12">
    <name type="scientific">marine metagenome</name>
    <dbReference type="NCBI Taxonomy" id="408172"/>
    <lineage>
        <taxon>unclassified sequences</taxon>
        <taxon>metagenomes</taxon>
        <taxon>ecological metagenomes</taxon>
    </lineage>
</organism>
<evidence type="ECO:0000256" key="7">
    <source>
        <dbReference type="ARBA" id="ARBA00023098"/>
    </source>
</evidence>
<name>A0A381QZ81_9ZZZZ</name>
<keyword evidence="7" id="KW-0443">Lipid metabolism</keyword>
<dbReference type="GO" id="GO:0046474">
    <property type="term" value="P:glycerophospholipid biosynthetic process"/>
    <property type="evidence" value="ECO:0007669"/>
    <property type="project" value="TreeGrafter"/>
</dbReference>
<dbReference type="InterPro" id="IPR000462">
    <property type="entry name" value="CDP-OH_P_trans"/>
</dbReference>
<keyword evidence="6 11" id="KW-1133">Transmembrane helix</keyword>
<comment type="subcellular location">
    <subcellularLocation>
        <location evidence="1">Membrane</location>
        <topology evidence="1">Multi-pass membrane protein</topology>
    </subcellularLocation>
</comment>
<evidence type="ECO:0000256" key="1">
    <source>
        <dbReference type="ARBA" id="ARBA00004141"/>
    </source>
</evidence>
<dbReference type="PROSITE" id="PS00379">
    <property type="entry name" value="CDP_ALCOHOL_P_TRANSF"/>
    <property type="match status" value="1"/>
</dbReference>
<proteinExistence type="inferred from homology"/>
<keyword evidence="10" id="KW-1208">Phospholipid metabolism</keyword>
<evidence type="ECO:0000313" key="12">
    <source>
        <dbReference type="EMBL" id="SUZ84470.1"/>
    </source>
</evidence>
<feature type="transmembrane region" description="Helical" evidence="11">
    <location>
        <begin position="92"/>
        <end position="110"/>
    </location>
</feature>
<protein>
    <recommendedName>
        <fullName evidence="13">CDP-alcohol phosphatidyltransferase C-terminal domain-containing protein</fullName>
    </recommendedName>
</protein>
<keyword evidence="9" id="KW-0594">Phospholipid biosynthesis</keyword>
<feature type="transmembrane region" description="Helical" evidence="11">
    <location>
        <begin position="67"/>
        <end position="86"/>
    </location>
</feature>
<dbReference type="PANTHER" id="PTHR14269:SF11">
    <property type="entry name" value="CDP-DIACYLGLYCEROL--GLYCEROL-3-PHOSPHATE 3-PHOSPHATIDYLTRANSFERASE"/>
    <property type="match status" value="1"/>
</dbReference>
<evidence type="ECO:0000256" key="4">
    <source>
        <dbReference type="ARBA" id="ARBA00022679"/>
    </source>
</evidence>
<keyword evidence="8 11" id="KW-0472">Membrane</keyword>
<evidence type="ECO:0000256" key="10">
    <source>
        <dbReference type="ARBA" id="ARBA00023264"/>
    </source>
</evidence>
<evidence type="ECO:0000256" key="8">
    <source>
        <dbReference type="ARBA" id="ARBA00023136"/>
    </source>
</evidence>
<gene>
    <name evidence="12" type="ORF">METZ01_LOCUS37324</name>
</gene>
<evidence type="ECO:0000256" key="3">
    <source>
        <dbReference type="ARBA" id="ARBA00022516"/>
    </source>
</evidence>
<comment type="similarity">
    <text evidence="2">Belongs to the CDP-alcohol phosphatidyltransferase class-I family.</text>
</comment>
<evidence type="ECO:0008006" key="13">
    <source>
        <dbReference type="Google" id="ProtNLM"/>
    </source>
</evidence>
<dbReference type="InterPro" id="IPR050324">
    <property type="entry name" value="CDP-alcohol_PTase-I"/>
</dbReference>
<dbReference type="InterPro" id="IPR043130">
    <property type="entry name" value="CDP-OH_PTrfase_TM_dom"/>
</dbReference>
<dbReference type="AlphaFoldDB" id="A0A381QZ81"/>
<feature type="transmembrane region" description="Helical" evidence="11">
    <location>
        <begin position="131"/>
        <end position="150"/>
    </location>
</feature>
<evidence type="ECO:0000256" key="6">
    <source>
        <dbReference type="ARBA" id="ARBA00022989"/>
    </source>
</evidence>